<feature type="domain" description="Photosynthesis system II assembly factor Ycf48/Hcf136-like" evidence="4">
    <location>
        <begin position="83"/>
        <end position="219"/>
    </location>
</feature>
<keyword evidence="6" id="KW-1185">Reference proteome</keyword>
<keyword evidence="2" id="KW-0604">Photosystem II</keyword>
<dbReference type="SUPFAM" id="SSF110296">
    <property type="entry name" value="Oligoxyloglucan reducing end-specific cellobiohydrolase"/>
    <property type="match status" value="1"/>
</dbReference>
<dbReference type="CDD" id="cd15482">
    <property type="entry name" value="Sialidase_non-viral"/>
    <property type="match status" value="1"/>
</dbReference>
<keyword evidence="1" id="KW-0602">Photosynthesis</keyword>
<evidence type="ECO:0000313" key="5">
    <source>
        <dbReference type="EMBL" id="CAD6560879.1"/>
    </source>
</evidence>
<keyword evidence="3" id="KW-0732">Signal</keyword>
<dbReference type="Pfam" id="PF14870">
    <property type="entry name" value="PSII_BNR"/>
    <property type="match status" value="1"/>
</dbReference>
<comment type="caution">
    <text evidence="5">The sequence shown here is derived from an EMBL/GenBank/DDBJ whole genome shotgun (WGS) entry which is preliminary data.</text>
</comment>
<dbReference type="PANTHER" id="PTHR47199">
    <property type="entry name" value="PHOTOSYSTEM II STABILITY/ASSEMBLY FACTOR HCF136, CHLOROPLASTIC"/>
    <property type="match status" value="1"/>
</dbReference>
<evidence type="ECO:0000256" key="2">
    <source>
        <dbReference type="ARBA" id="ARBA00023276"/>
    </source>
</evidence>
<dbReference type="EMBL" id="CAJHCQ010000032">
    <property type="protein sequence ID" value="CAD6560879.1"/>
    <property type="molecule type" value="Genomic_DNA"/>
</dbReference>
<dbReference type="RefSeq" id="WP_201700698.1">
    <property type="nucleotide sequence ID" value="NZ_CAJHCQ010000032.1"/>
</dbReference>
<sequence length="328" mass="34111">MQRTKSSKIACAVLALLAGLHYTHAALAGAAPDNTVAVVAAKHRADAEHSMVLGAALAGNRVVAVGERGVILLSDDDGAHFRQAQAVPANATLTSVSFVDAQHGWAAGHWGVVLRTDDGGEHWREQRADTSVDQPLFSIVFRDEMHGWAVGLWSLLITTDDGGDTWKTQPVGEGAAAGKSGLNFFSVFAGPEKDVYIAAEQGTVFRSSDDGASWQALHTGYKGTLWSGVVAPDRTVYVGGLRGNLFASQDGGATWQSVSSGATSSITDLVANATSVAGVALDGYVMVKAAGAHDFAAKQLPGRDALTALILKRDGSTVLFSKDGLVAK</sequence>
<feature type="signal peptide" evidence="3">
    <location>
        <begin position="1"/>
        <end position="25"/>
    </location>
</feature>
<dbReference type="Gene3D" id="2.130.10.10">
    <property type="entry name" value="YVTN repeat-like/Quinoprotein amine dehydrogenase"/>
    <property type="match status" value="2"/>
</dbReference>
<dbReference type="PANTHER" id="PTHR47199:SF2">
    <property type="entry name" value="PHOTOSYSTEM II STABILITY_ASSEMBLY FACTOR HCF136, CHLOROPLASTIC"/>
    <property type="match status" value="1"/>
</dbReference>
<gene>
    <name evidence="5" type="primary">hcf136_1</name>
    <name evidence="5" type="ORF">LMG27952_07277</name>
</gene>
<evidence type="ECO:0000313" key="6">
    <source>
        <dbReference type="Proteomes" id="UP000656319"/>
    </source>
</evidence>
<dbReference type="InterPro" id="IPR015943">
    <property type="entry name" value="WD40/YVTN_repeat-like_dom_sf"/>
</dbReference>
<protein>
    <submittedName>
        <fullName evidence="5">Ycf48-like protein</fullName>
    </submittedName>
</protein>
<dbReference type="InterPro" id="IPR028203">
    <property type="entry name" value="PSII_CF48-like_dom"/>
</dbReference>
<dbReference type="Proteomes" id="UP000656319">
    <property type="component" value="Unassembled WGS sequence"/>
</dbReference>
<evidence type="ECO:0000259" key="4">
    <source>
        <dbReference type="Pfam" id="PF14870"/>
    </source>
</evidence>
<name>A0ABM8PAI8_9BURK</name>
<accession>A0ABM8PAI8</accession>
<evidence type="ECO:0000256" key="1">
    <source>
        <dbReference type="ARBA" id="ARBA00022531"/>
    </source>
</evidence>
<organism evidence="5 6">
    <name type="scientific">Paraburkholderia hiiakae</name>
    <dbReference type="NCBI Taxonomy" id="1081782"/>
    <lineage>
        <taxon>Bacteria</taxon>
        <taxon>Pseudomonadati</taxon>
        <taxon>Pseudomonadota</taxon>
        <taxon>Betaproteobacteria</taxon>
        <taxon>Burkholderiales</taxon>
        <taxon>Burkholderiaceae</taxon>
        <taxon>Paraburkholderia</taxon>
    </lineage>
</organism>
<proteinExistence type="predicted"/>
<evidence type="ECO:0000256" key="3">
    <source>
        <dbReference type="SAM" id="SignalP"/>
    </source>
</evidence>
<feature type="chain" id="PRO_5045861576" evidence="3">
    <location>
        <begin position="26"/>
        <end position="328"/>
    </location>
</feature>
<reference evidence="5 6" key="1">
    <citation type="submission" date="2020-10" db="EMBL/GenBank/DDBJ databases">
        <authorList>
            <person name="Peeters C."/>
        </authorList>
    </citation>
    <scope>NUCLEOTIDE SEQUENCE [LARGE SCALE GENOMIC DNA]</scope>
    <source>
        <strain evidence="5 6">LMG 27952</strain>
    </source>
</reference>